<comment type="subcellular location">
    <subcellularLocation>
        <location evidence="1">Nucleus</location>
    </subcellularLocation>
</comment>
<dbReference type="OrthoDB" id="189968at2759"/>
<dbReference type="InterPro" id="IPR039241">
    <property type="entry name" value="Rrp9-like"/>
</dbReference>
<evidence type="ECO:0000256" key="3">
    <source>
        <dbReference type="ARBA" id="ARBA00022737"/>
    </source>
</evidence>
<evidence type="ECO:0000256" key="4">
    <source>
        <dbReference type="ARBA" id="ARBA00023242"/>
    </source>
</evidence>
<dbReference type="HOGENOM" id="CLU_014017_1_0_1"/>
<dbReference type="Proteomes" id="UP000027920">
    <property type="component" value="Unassembled WGS sequence"/>
</dbReference>
<dbReference type="InterPro" id="IPR001680">
    <property type="entry name" value="WD40_rpt"/>
</dbReference>
<keyword evidence="2 5" id="KW-0853">WD repeat</keyword>
<dbReference type="RefSeq" id="XP_013264773.1">
    <property type="nucleotide sequence ID" value="XM_013409319.1"/>
</dbReference>
<dbReference type="GO" id="GO:0034511">
    <property type="term" value="F:U3 snoRNA binding"/>
    <property type="evidence" value="ECO:0007669"/>
    <property type="project" value="EnsemblFungi"/>
</dbReference>
<proteinExistence type="predicted"/>
<evidence type="ECO:0000256" key="2">
    <source>
        <dbReference type="ARBA" id="ARBA00022574"/>
    </source>
</evidence>
<dbReference type="GO" id="GO:0032040">
    <property type="term" value="C:small-subunit processome"/>
    <property type="evidence" value="ECO:0007669"/>
    <property type="project" value="EnsemblFungi"/>
</dbReference>
<organism evidence="7 8">
    <name type="scientific">Exophiala aquamarina CBS 119918</name>
    <dbReference type="NCBI Taxonomy" id="1182545"/>
    <lineage>
        <taxon>Eukaryota</taxon>
        <taxon>Fungi</taxon>
        <taxon>Dikarya</taxon>
        <taxon>Ascomycota</taxon>
        <taxon>Pezizomycotina</taxon>
        <taxon>Eurotiomycetes</taxon>
        <taxon>Chaetothyriomycetidae</taxon>
        <taxon>Chaetothyriales</taxon>
        <taxon>Herpotrichiellaceae</taxon>
        <taxon>Exophiala</taxon>
    </lineage>
</organism>
<dbReference type="Gene3D" id="2.130.10.10">
    <property type="entry name" value="YVTN repeat-like/Quinoprotein amine dehydrogenase"/>
    <property type="match status" value="1"/>
</dbReference>
<dbReference type="EMBL" id="AMGV01000001">
    <property type="protein sequence ID" value="KEF62183.1"/>
    <property type="molecule type" value="Genomic_DNA"/>
</dbReference>
<dbReference type="SMART" id="SM00320">
    <property type="entry name" value="WD40"/>
    <property type="match status" value="6"/>
</dbReference>
<feature type="repeat" description="WD" evidence="5">
    <location>
        <begin position="446"/>
        <end position="480"/>
    </location>
</feature>
<dbReference type="Pfam" id="PF00400">
    <property type="entry name" value="WD40"/>
    <property type="match status" value="3"/>
</dbReference>
<protein>
    <recommendedName>
        <fullName evidence="9">Ribosomal RNA-processing protein 9</fullName>
    </recommendedName>
</protein>
<evidence type="ECO:0008006" key="9">
    <source>
        <dbReference type="Google" id="ProtNLM"/>
    </source>
</evidence>
<dbReference type="PROSITE" id="PS50082">
    <property type="entry name" value="WD_REPEATS_2"/>
    <property type="match status" value="2"/>
</dbReference>
<dbReference type="GO" id="GO:0031428">
    <property type="term" value="C:box C/D methylation guide snoRNP complex"/>
    <property type="evidence" value="ECO:0007669"/>
    <property type="project" value="EnsemblFungi"/>
</dbReference>
<accession>A0A072PS75</accession>
<feature type="compositionally biased region" description="Basic and acidic residues" evidence="6">
    <location>
        <begin position="30"/>
        <end position="59"/>
    </location>
</feature>
<dbReference type="SUPFAM" id="SSF50978">
    <property type="entry name" value="WD40 repeat-like"/>
    <property type="match status" value="1"/>
</dbReference>
<dbReference type="STRING" id="1182545.A0A072PS75"/>
<dbReference type="PROSITE" id="PS50294">
    <property type="entry name" value="WD_REPEATS_REGION"/>
    <property type="match status" value="1"/>
</dbReference>
<dbReference type="PANTHER" id="PTHR19865:SF0">
    <property type="entry name" value="U3 SMALL NUCLEOLAR RNA-INTERACTING PROTEIN 2"/>
    <property type="match status" value="1"/>
</dbReference>
<evidence type="ECO:0000256" key="5">
    <source>
        <dbReference type="PROSITE-ProRule" id="PRU00221"/>
    </source>
</evidence>
<keyword evidence="3" id="KW-0677">Repeat</keyword>
<feature type="region of interest" description="Disordered" evidence="6">
    <location>
        <begin position="493"/>
        <end position="518"/>
    </location>
</feature>
<dbReference type="GO" id="GO:0000447">
    <property type="term" value="P:endonucleolytic cleavage in ITS1 to separate SSU-rRNA from 5.8S rRNA and LSU-rRNA from tricistronic rRNA transcript (SSU-rRNA, 5.8S rRNA, LSU-rRNA)"/>
    <property type="evidence" value="ECO:0007669"/>
    <property type="project" value="EnsemblFungi"/>
</dbReference>
<comment type="caution">
    <text evidence="7">The sequence shown here is derived from an EMBL/GenBank/DDBJ whole genome shotgun (WGS) entry which is preliminary data.</text>
</comment>
<keyword evidence="4" id="KW-0539">Nucleus</keyword>
<sequence length="589" mass="64501">MSSFFTLPASQRKRKRGEDIVGKARKRRGVEKNDRGRDATDDSARRKPSRPQDRERDESISGSESETDIDPKSGDESEATSEEDENNADRRIRLAQRYLDNIKHEVDEAGFDAEDLDKDLIAQRLKEDVDEAKGRQFRLIATRLDFPNASHSMFRADTESTTGVAVCQPYAYTVSRDKTLIKWELVSPTAPSSSKKSTAPQRKKPKQCAYVRGIKVRASAPQQHGHTGEILSVAASPDGKYVATGGADKKLIIWSAEDLRPLKTFTTHRDAVTGLAFAPTSSQSGFGAQLFSSSKDRSLKTYNLAGEDSLAYVETLFGHQDHIVGVSAVSVDQCVTVGARDRKALWWKVVDESLTKFLGDSSRSETYQTGSLDCVAALPPANFVTGSDSGAITLWNVHRKKAVFTVQTAHGVEDPPPLEEVTSEMDPIVIERLKKNDGRQPLPRAITALAAVPGTDVILSGSWDGRVRVWKLSDDKRSLISLGAIGEVERHSDFPNGSVNGAADTADDTANKSDTSEASQHVINGFINSIAVFERRKEIVNEFGGKKEGESEGLCIVVGTGKQMRLGRWMKLPKAKNGAVVFEVPLLKT</sequence>
<evidence type="ECO:0000256" key="1">
    <source>
        <dbReference type="ARBA" id="ARBA00004123"/>
    </source>
</evidence>
<gene>
    <name evidence="7" type="ORF">A1O9_00155</name>
</gene>
<dbReference type="GO" id="GO:0000472">
    <property type="term" value="P:endonucleolytic cleavage to generate mature 5'-end of SSU-rRNA from (SSU-rRNA, 5.8S rRNA, LSU-rRNA)"/>
    <property type="evidence" value="ECO:0007669"/>
    <property type="project" value="EnsemblFungi"/>
</dbReference>
<dbReference type="InterPro" id="IPR036322">
    <property type="entry name" value="WD40_repeat_dom_sf"/>
</dbReference>
<evidence type="ECO:0000256" key="6">
    <source>
        <dbReference type="SAM" id="MobiDB-lite"/>
    </source>
</evidence>
<feature type="compositionally biased region" description="Acidic residues" evidence="6">
    <location>
        <begin position="76"/>
        <end position="86"/>
    </location>
</feature>
<reference evidence="7 8" key="1">
    <citation type="submission" date="2013-03" db="EMBL/GenBank/DDBJ databases">
        <title>The Genome Sequence of Exophiala aquamarina CBS 119918.</title>
        <authorList>
            <consortium name="The Broad Institute Genomics Platform"/>
            <person name="Cuomo C."/>
            <person name="de Hoog S."/>
            <person name="Gorbushina A."/>
            <person name="Walker B."/>
            <person name="Young S.K."/>
            <person name="Zeng Q."/>
            <person name="Gargeya S."/>
            <person name="Fitzgerald M."/>
            <person name="Haas B."/>
            <person name="Abouelleil A."/>
            <person name="Allen A.W."/>
            <person name="Alvarado L."/>
            <person name="Arachchi H.M."/>
            <person name="Berlin A.M."/>
            <person name="Chapman S.B."/>
            <person name="Gainer-Dewar J."/>
            <person name="Goldberg J."/>
            <person name="Griggs A."/>
            <person name="Gujja S."/>
            <person name="Hansen M."/>
            <person name="Howarth C."/>
            <person name="Imamovic A."/>
            <person name="Ireland A."/>
            <person name="Larimer J."/>
            <person name="McCowan C."/>
            <person name="Murphy C."/>
            <person name="Pearson M."/>
            <person name="Poon T.W."/>
            <person name="Priest M."/>
            <person name="Roberts A."/>
            <person name="Saif S."/>
            <person name="Shea T."/>
            <person name="Sisk P."/>
            <person name="Sykes S."/>
            <person name="Wortman J."/>
            <person name="Nusbaum C."/>
            <person name="Birren B."/>
        </authorList>
    </citation>
    <scope>NUCLEOTIDE SEQUENCE [LARGE SCALE GENOMIC DNA]</scope>
    <source>
        <strain evidence="7 8">CBS 119918</strain>
    </source>
</reference>
<evidence type="ECO:0000313" key="7">
    <source>
        <dbReference type="EMBL" id="KEF62183.1"/>
    </source>
</evidence>
<feature type="region of interest" description="Disordered" evidence="6">
    <location>
        <begin position="1"/>
        <end position="89"/>
    </location>
</feature>
<feature type="repeat" description="WD" evidence="5">
    <location>
        <begin position="223"/>
        <end position="264"/>
    </location>
</feature>
<dbReference type="AlphaFoldDB" id="A0A072PS75"/>
<dbReference type="InterPro" id="IPR015943">
    <property type="entry name" value="WD40/YVTN_repeat-like_dom_sf"/>
</dbReference>
<dbReference type="GO" id="GO:0000480">
    <property type="term" value="P:endonucleolytic cleavage in 5'-ETS of tricistronic rRNA transcript (SSU-rRNA, 5.8S rRNA, LSU-rRNA)"/>
    <property type="evidence" value="ECO:0007669"/>
    <property type="project" value="EnsemblFungi"/>
</dbReference>
<keyword evidence="8" id="KW-1185">Reference proteome</keyword>
<name>A0A072PS75_9EURO</name>
<dbReference type="PANTHER" id="PTHR19865">
    <property type="entry name" value="U3 SMALL NUCLEOLAR RNA INTERACTING PROTEIN 2"/>
    <property type="match status" value="1"/>
</dbReference>
<evidence type="ECO:0000313" key="8">
    <source>
        <dbReference type="Proteomes" id="UP000027920"/>
    </source>
</evidence>
<dbReference type="VEuPathDB" id="FungiDB:A1O9_00155"/>
<dbReference type="GeneID" id="25275107"/>